<reference evidence="1" key="1">
    <citation type="journal article" date="2014" name="Front. Microbiol.">
        <title>High frequency of phylogenetically diverse reductive dehalogenase-homologous genes in deep subseafloor sedimentary metagenomes.</title>
        <authorList>
            <person name="Kawai M."/>
            <person name="Futagami T."/>
            <person name="Toyoda A."/>
            <person name="Takaki Y."/>
            <person name="Nishi S."/>
            <person name="Hori S."/>
            <person name="Arai W."/>
            <person name="Tsubouchi T."/>
            <person name="Morono Y."/>
            <person name="Uchiyama I."/>
            <person name="Ito T."/>
            <person name="Fujiyama A."/>
            <person name="Inagaki F."/>
            <person name="Takami H."/>
        </authorList>
    </citation>
    <scope>NUCLEOTIDE SEQUENCE</scope>
    <source>
        <strain evidence="1">Expedition CK06-06</strain>
    </source>
</reference>
<accession>X1AAM1</accession>
<proteinExistence type="predicted"/>
<organism evidence="1">
    <name type="scientific">marine sediment metagenome</name>
    <dbReference type="NCBI Taxonomy" id="412755"/>
    <lineage>
        <taxon>unclassified sequences</taxon>
        <taxon>metagenomes</taxon>
        <taxon>ecological metagenomes</taxon>
    </lineage>
</organism>
<protein>
    <submittedName>
        <fullName evidence="1">Uncharacterized protein</fullName>
    </submittedName>
</protein>
<gene>
    <name evidence="1" type="ORF">S01H4_15128</name>
</gene>
<dbReference type="EMBL" id="BART01006628">
    <property type="protein sequence ID" value="GAG67022.1"/>
    <property type="molecule type" value="Genomic_DNA"/>
</dbReference>
<feature type="non-terminal residue" evidence="1">
    <location>
        <position position="30"/>
    </location>
</feature>
<sequence length="30" mass="3482">MSPEKKKYEDLSNRSGYVIKASFDNIAFKD</sequence>
<dbReference type="AlphaFoldDB" id="X1AAM1"/>
<name>X1AAM1_9ZZZZ</name>
<comment type="caution">
    <text evidence="1">The sequence shown here is derived from an EMBL/GenBank/DDBJ whole genome shotgun (WGS) entry which is preliminary data.</text>
</comment>
<evidence type="ECO:0000313" key="1">
    <source>
        <dbReference type="EMBL" id="GAG67022.1"/>
    </source>
</evidence>